<dbReference type="InterPro" id="IPR006680">
    <property type="entry name" value="Amidohydro-rel"/>
</dbReference>
<organism evidence="3 4">
    <name type="scientific">Erythrobacter aureus</name>
    <dbReference type="NCBI Taxonomy" id="2182384"/>
    <lineage>
        <taxon>Bacteria</taxon>
        <taxon>Pseudomonadati</taxon>
        <taxon>Pseudomonadota</taxon>
        <taxon>Alphaproteobacteria</taxon>
        <taxon>Sphingomonadales</taxon>
        <taxon>Erythrobacteraceae</taxon>
        <taxon>Erythrobacter/Porphyrobacter group</taxon>
        <taxon>Erythrobacter</taxon>
    </lineage>
</organism>
<dbReference type="InterPro" id="IPR011059">
    <property type="entry name" value="Metal-dep_hydrolase_composite"/>
</dbReference>
<dbReference type="OrthoDB" id="8098664at2"/>
<gene>
    <name evidence="3" type="ORF">DVR09_06555</name>
</gene>
<evidence type="ECO:0000259" key="2">
    <source>
        <dbReference type="Pfam" id="PF01979"/>
    </source>
</evidence>
<reference evidence="4" key="1">
    <citation type="submission" date="2018-07" db="EMBL/GenBank/DDBJ databases">
        <title>Genome sequence of Erythrobacter strain YH-07, an antagonistic bacterium isolated from Yellow Sea.</title>
        <authorList>
            <person name="Tang T."/>
            <person name="Liu Q."/>
            <person name="Sun X."/>
        </authorList>
    </citation>
    <scope>NUCLEOTIDE SEQUENCE [LARGE SCALE GENOMIC DNA]</scope>
    <source>
        <strain evidence="4">YH-07</strain>
    </source>
</reference>
<dbReference type="Proteomes" id="UP000254508">
    <property type="component" value="Chromosome"/>
</dbReference>
<dbReference type="InterPro" id="IPR032466">
    <property type="entry name" value="Metal_Hydrolase"/>
</dbReference>
<dbReference type="SUPFAM" id="SSF51556">
    <property type="entry name" value="Metallo-dependent hydrolases"/>
    <property type="match status" value="1"/>
</dbReference>
<dbReference type="RefSeq" id="WP_115416232.1">
    <property type="nucleotide sequence ID" value="NZ_CP031357.1"/>
</dbReference>
<dbReference type="Gene3D" id="1.20.58.520">
    <property type="entry name" value="Amidohydrolase"/>
    <property type="match status" value="1"/>
</dbReference>
<evidence type="ECO:0000256" key="1">
    <source>
        <dbReference type="SAM" id="SignalP"/>
    </source>
</evidence>
<keyword evidence="4" id="KW-1185">Reference proteome</keyword>
<dbReference type="PANTHER" id="PTHR43135:SF3">
    <property type="entry name" value="ALPHA-D-RIBOSE 1-METHYLPHOSPHONATE 5-TRIPHOSPHATE DIPHOSPHATASE"/>
    <property type="match status" value="1"/>
</dbReference>
<dbReference type="PANTHER" id="PTHR43135">
    <property type="entry name" value="ALPHA-D-RIBOSE 1-METHYLPHOSPHONATE 5-TRIPHOSPHATE DIPHOSPHATASE"/>
    <property type="match status" value="1"/>
</dbReference>
<dbReference type="GO" id="GO:0016810">
    <property type="term" value="F:hydrolase activity, acting on carbon-nitrogen (but not peptide) bonds"/>
    <property type="evidence" value="ECO:0007669"/>
    <property type="project" value="InterPro"/>
</dbReference>
<dbReference type="AlphaFoldDB" id="A0A345YDP4"/>
<dbReference type="InterPro" id="IPR051781">
    <property type="entry name" value="Metallo-dep_Hydrolase"/>
</dbReference>
<evidence type="ECO:0000313" key="4">
    <source>
        <dbReference type="Proteomes" id="UP000254508"/>
    </source>
</evidence>
<dbReference type="EMBL" id="CP031357">
    <property type="protein sequence ID" value="AXK42046.1"/>
    <property type="molecule type" value="Genomic_DNA"/>
</dbReference>
<dbReference type="Gene3D" id="2.30.40.10">
    <property type="entry name" value="Urease, subunit C, domain 1"/>
    <property type="match status" value="1"/>
</dbReference>
<feature type="signal peptide" evidence="1">
    <location>
        <begin position="1"/>
        <end position="23"/>
    </location>
</feature>
<feature type="domain" description="Amidohydrolase-related" evidence="2">
    <location>
        <begin position="87"/>
        <end position="447"/>
    </location>
</feature>
<evidence type="ECO:0000313" key="3">
    <source>
        <dbReference type="EMBL" id="AXK42046.1"/>
    </source>
</evidence>
<feature type="chain" id="PRO_5017080551" evidence="1">
    <location>
        <begin position="24"/>
        <end position="467"/>
    </location>
</feature>
<dbReference type="SUPFAM" id="SSF51338">
    <property type="entry name" value="Composite domain of metallo-dependent hydrolases"/>
    <property type="match status" value="1"/>
</dbReference>
<protein>
    <submittedName>
        <fullName evidence="3">Amidohydrolase</fullName>
    </submittedName>
</protein>
<keyword evidence="3" id="KW-0378">Hydrolase</keyword>
<accession>A0A345YDP4</accession>
<sequence length="467" mass="50388">MSFHFIILVSILIAAASPFQAFASVAERVRATLVIDNVGVIPMTESGATLTERTVVIEDDRIVAILPADRSRDYPGATRIDGSGKWLLPGFSDMHVHLGNDRMLRLLTGQETPKDGTAVLQDLFTPYIANGVLQVFDLASMPETIGQRIEIESGRILGPHIVTAAMIDGEEPILPFGISKAAATPADGRQAVRDAQADGHRYVKIYGRVDLPTFTAILEEARSRGIRVVGHIPQRGQGMTASFFQPGYDLVVHAEEFAQQTAIPDKTAIPAYVQMARSNGTALVATLSANKRILEIASDPASLGTREDLRTLSPEFYSLNVDHNPYAAQSNEGFVGYAGSIVDFNGPFVRAFSQAGLTVLTGSDAGVPGIAPGYSLHDEFEALAEAGLDNRTILEGSTRLAAKWLGVDDDRGTVAAGMRADLVLLEANPISDIRNTRKIAAVIRNGRYIDRAVLDGMIADLRERNRR</sequence>
<dbReference type="Pfam" id="PF01979">
    <property type="entry name" value="Amidohydro_1"/>
    <property type="match status" value="1"/>
</dbReference>
<dbReference type="Gene3D" id="3.40.50.10910">
    <property type="entry name" value="Amidohydrolase"/>
    <property type="match status" value="1"/>
</dbReference>
<dbReference type="Gene3D" id="3.30.110.90">
    <property type="entry name" value="Amidohydrolase"/>
    <property type="match status" value="1"/>
</dbReference>
<keyword evidence="1" id="KW-0732">Signal</keyword>
<dbReference type="KEGG" id="err:DVR09_06555"/>
<name>A0A345YDP4_9SPHN</name>
<proteinExistence type="predicted"/>